<evidence type="ECO:0000313" key="7">
    <source>
        <dbReference type="EMBL" id="KAK9834448.1"/>
    </source>
</evidence>
<dbReference type="InterPro" id="IPR042267">
    <property type="entry name" value="VTC_sf"/>
</dbReference>
<gene>
    <name evidence="7" type="ORF">WJX74_002014</name>
</gene>
<feature type="region of interest" description="Disordered" evidence="5">
    <location>
        <begin position="1"/>
        <end position="113"/>
    </location>
</feature>
<dbReference type="InterPro" id="IPR051572">
    <property type="entry name" value="VTC_Complex_Subunit"/>
</dbReference>
<dbReference type="AlphaFoldDB" id="A0AAW1RLG3"/>
<feature type="domain" description="VTC" evidence="6">
    <location>
        <begin position="378"/>
        <end position="526"/>
    </location>
</feature>
<keyword evidence="3" id="KW-1133">Transmembrane helix</keyword>
<evidence type="ECO:0000256" key="4">
    <source>
        <dbReference type="ARBA" id="ARBA00023136"/>
    </source>
</evidence>
<keyword evidence="2" id="KW-0812">Transmembrane</keyword>
<accession>A0AAW1RLG3</accession>
<dbReference type="Gene3D" id="3.20.100.30">
    <property type="entry name" value="VTC, catalytic tunnel domain"/>
    <property type="match status" value="1"/>
</dbReference>
<reference evidence="7 8" key="1">
    <citation type="journal article" date="2024" name="Nat. Commun.">
        <title>Phylogenomics reveals the evolutionary origins of lichenization in chlorophyte algae.</title>
        <authorList>
            <person name="Puginier C."/>
            <person name="Libourel C."/>
            <person name="Otte J."/>
            <person name="Skaloud P."/>
            <person name="Haon M."/>
            <person name="Grisel S."/>
            <person name="Petersen M."/>
            <person name="Berrin J.G."/>
            <person name="Delaux P.M."/>
            <person name="Dal Grande F."/>
            <person name="Keller J."/>
        </authorList>
    </citation>
    <scope>NUCLEOTIDE SEQUENCE [LARGE SCALE GENOMIC DNA]</scope>
    <source>
        <strain evidence="7 8">SAG 2145</strain>
    </source>
</reference>
<feature type="compositionally biased region" description="Polar residues" evidence="5">
    <location>
        <begin position="1"/>
        <end position="12"/>
    </location>
</feature>
<feature type="region of interest" description="Disordered" evidence="5">
    <location>
        <begin position="127"/>
        <end position="154"/>
    </location>
</feature>
<dbReference type="EMBL" id="JALJOS010000009">
    <property type="protein sequence ID" value="KAK9834448.1"/>
    <property type="molecule type" value="Genomic_DNA"/>
</dbReference>
<evidence type="ECO:0000313" key="8">
    <source>
        <dbReference type="Proteomes" id="UP001438707"/>
    </source>
</evidence>
<evidence type="ECO:0000259" key="6">
    <source>
        <dbReference type="Pfam" id="PF09359"/>
    </source>
</evidence>
<sequence>MPAGHQQQNGLSANAVYHAPSVPQSHPEQNGVGHPKRHSDTATAQLSPTSSATSSTRHMSSSVTFGDTKPSAEQAAAQATPLLESQSHRGDRDAGAHDVTLQEGPPSFSQEDTWRSHACRLHKTFTRPTDSASDKELVGQKKGDPLLDGQSRPATSDCLLGRQARLEGLAQQRVQDMRPKFQCLRGIPPEPPALKFDGFEDASHAWALKLIDGIEAAAVLPASSEQYSSSFVKELAQQVDTFKRYTGDIAHWLAEDVTAANEMLKDCGGKANLQVHLQVVYEKTSIWFAVSQALFKSITAFFQRIGCLLEELHKLYPDAPGSGSPIDVLALQRAPEWDFDLNLYERMNKTYQKLLRKGDFPSAGGPYATGHAAFAIADQDVSAQYIFDSPSLDLYHASFEKPGTSCAIRLRWYGQGKPKRIFVEKPDHLMDDRGFRQRVEGFRLHEGLARKLVAGKCGLREAEDNWARHKPLLMALPRMRSLFRTVCNMITQKKLRPVIQTQYTRTIYHRSDFALVATLDTHQLLFKPAAASNQWFRNPHSWSTKIVQMCPRLEMAVMLADTFSLPDWFGASVTQTFLTEVPSHGYYLPAVIKLFSEQVKIVPPENWESRARRWTKCRCVGAALAESFLLAAWDGNPAACSQVILRSSQHMKQHPPLDGKMPNLILFHPLHRLSSFIINKTAQMLHACWHLCILRCFGRVVVPVDWETLLLFLEDQLHLHDFQKASEAKQTSTMRTAASPPAPGSSVFDVDKSVLQRVIGWGTHHVTPAGEVASHPDTTIPWQLLGWGSMFLIVWLGQQLLNAQDQTVLWEAHILDGKM</sequence>
<protein>
    <recommendedName>
        <fullName evidence="6">VTC domain-containing protein</fullName>
    </recommendedName>
</protein>
<dbReference type="GO" id="GO:0012505">
    <property type="term" value="C:endomembrane system"/>
    <property type="evidence" value="ECO:0007669"/>
    <property type="project" value="UniProtKB-SubCell"/>
</dbReference>
<feature type="compositionally biased region" description="Basic and acidic residues" evidence="5">
    <location>
        <begin position="86"/>
        <end position="96"/>
    </location>
</feature>
<dbReference type="GO" id="GO:0006799">
    <property type="term" value="P:polyphosphate biosynthetic process"/>
    <property type="evidence" value="ECO:0007669"/>
    <property type="project" value="UniProtKB-ARBA"/>
</dbReference>
<dbReference type="Proteomes" id="UP001438707">
    <property type="component" value="Unassembled WGS sequence"/>
</dbReference>
<comment type="subcellular location">
    <subcellularLocation>
        <location evidence="1">Endomembrane system</location>
        <topology evidence="1">Multi-pass membrane protein</topology>
    </subcellularLocation>
</comment>
<name>A0AAW1RLG3_9CHLO</name>
<proteinExistence type="predicted"/>
<evidence type="ECO:0000256" key="3">
    <source>
        <dbReference type="ARBA" id="ARBA00022989"/>
    </source>
</evidence>
<organism evidence="7 8">
    <name type="scientific">Apatococcus lobatus</name>
    <dbReference type="NCBI Taxonomy" id="904363"/>
    <lineage>
        <taxon>Eukaryota</taxon>
        <taxon>Viridiplantae</taxon>
        <taxon>Chlorophyta</taxon>
        <taxon>core chlorophytes</taxon>
        <taxon>Trebouxiophyceae</taxon>
        <taxon>Chlorellales</taxon>
        <taxon>Chlorellaceae</taxon>
        <taxon>Apatococcus</taxon>
    </lineage>
</organism>
<evidence type="ECO:0000256" key="5">
    <source>
        <dbReference type="SAM" id="MobiDB-lite"/>
    </source>
</evidence>
<evidence type="ECO:0000256" key="2">
    <source>
        <dbReference type="ARBA" id="ARBA00022692"/>
    </source>
</evidence>
<dbReference type="InterPro" id="IPR018966">
    <property type="entry name" value="VTC_domain"/>
</dbReference>
<feature type="compositionally biased region" description="Low complexity" evidence="5">
    <location>
        <begin position="49"/>
        <end position="64"/>
    </location>
</feature>
<dbReference type="Pfam" id="PF09359">
    <property type="entry name" value="VTC"/>
    <property type="match status" value="1"/>
</dbReference>
<comment type="caution">
    <text evidence="7">The sequence shown here is derived from an EMBL/GenBank/DDBJ whole genome shotgun (WGS) entry which is preliminary data.</text>
</comment>
<keyword evidence="8" id="KW-1185">Reference proteome</keyword>
<evidence type="ECO:0000256" key="1">
    <source>
        <dbReference type="ARBA" id="ARBA00004127"/>
    </source>
</evidence>
<feature type="compositionally biased region" description="Basic and acidic residues" evidence="5">
    <location>
        <begin position="132"/>
        <end position="145"/>
    </location>
</feature>
<keyword evidence="4" id="KW-0472">Membrane</keyword>
<dbReference type="PANTHER" id="PTHR46140">
    <property type="entry name" value="VACUOLAR TRANSPORTER CHAPERONE 1-RELATED"/>
    <property type="match status" value="1"/>
</dbReference>
<dbReference type="PANTHER" id="PTHR46140:SF1">
    <property type="entry name" value="VACUOLAR TRANSPORTER CHAPERONE COMPLEX SUBUNIT 4-RELATED"/>
    <property type="match status" value="1"/>
</dbReference>